<name>A0A4Z0LVG5_9GAMM</name>
<evidence type="ECO:0000313" key="4">
    <source>
        <dbReference type="Proteomes" id="UP000298050"/>
    </source>
</evidence>
<keyword evidence="2" id="KW-0560">Oxidoreductase</keyword>
<organism evidence="3 4">
    <name type="scientific">Mangrovimicrobium sediminis</name>
    <dbReference type="NCBI Taxonomy" id="2562682"/>
    <lineage>
        <taxon>Bacteria</taxon>
        <taxon>Pseudomonadati</taxon>
        <taxon>Pseudomonadota</taxon>
        <taxon>Gammaproteobacteria</taxon>
        <taxon>Cellvibrionales</taxon>
        <taxon>Halieaceae</taxon>
        <taxon>Mangrovimicrobium</taxon>
    </lineage>
</organism>
<dbReference type="SUPFAM" id="SSF51735">
    <property type="entry name" value="NAD(P)-binding Rossmann-fold domains"/>
    <property type="match status" value="1"/>
</dbReference>
<dbReference type="Pfam" id="PF13561">
    <property type="entry name" value="adh_short_C2"/>
    <property type="match status" value="1"/>
</dbReference>
<dbReference type="GO" id="GO:0016616">
    <property type="term" value="F:oxidoreductase activity, acting on the CH-OH group of donors, NAD or NADP as acceptor"/>
    <property type="evidence" value="ECO:0007669"/>
    <property type="project" value="TreeGrafter"/>
</dbReference>
<comment type="caution">
    <text evidence="3">The sequence shown here is derived from an EMBL/GenBank/DDBJ whole genome shotgun (WGS) entry which is preliminary data.</text>
</comment>
<dbReference type="PANTHER" id="PTHR42760:SF133">
    <property type="entry name" value="3-OXOACYL-[ACYL-CARRIER-PROTEIN] REDUCTASE"/>
    <property type="match status" value="1"/>
</dbReference>
<keyword evidence="4" id="KW-1185">Reference proteome</keyword>
<dbReference type="InterPro" id="IPR020904">
    <property type="entry name" value="Sc_DH/Rdtase_CS"/>
</dbReference>
<dbReference type="EMBL" id="SRLE01000016">
    <property type="protein sequence ID" value="TGD71106.1"/>
    <property type="molecule type" value="Genomic_DNA"/>
</dbReference>
<dbReference type="GO" id="GO:0006633">
    <property type="term" value="P:fatty acid biosynthetic process"/>
    <property type="evidence" value="ECO:0007669"/>
    <property type="project" value="TreeGrafter"/>
</dbReference>
<comment type="similarity">
    <text evidence="1">Belongs to the short-chain dehydrogenases/reductases (SDR) family.</text>
</comment>
<dbReference type="PANTHER" id="PTHR42760">
    <property type="entry name" value="SHORT-CHAIN DEHYDROGENASES/REDUCTASES FAMILY MEMBER"/>
    <property type="match status" value="1"/>
</dbReference>
<evidence type="ECO:0000256" key="1">
    <source>
        <dbReference type="ARBA" id="ARBA00006484"/>
    </source>
</evidence>
<dbReference type="Gene3D" id="3.40.50.720">
    <property type="entry name" value="NAD(P)-binding Rossmann-like Domain"/>
    <property type="match status" value="1"/>
</dbReference>
<proteinExistence type="inferred from homology"/>
<dbReference type="Proteomes" id="UP000298050">
    <property type="component" value="Unassembled WGS sequence"/>
</dbReference>
<protein>
    <submittedName>
        <fullName evidence="3">SDR family oxidoreductase</fullName>
    </submittedName>
</protein>
<dbReference type="InterPro" id="IPR002347">
    <property type="entry name" value="SDR_fam"/>
</dbReference>
<dbReference type="PRINTS" id="PR00081">
    <property type="entry name" value="GDHRDH"/>
</dbReference>
<accession>A0A4Z0LVG5</accession>
<dbReference type="RefSeq" id="WP_135446429.1">
    <property type="nucleotide sequence ID" value="NZ_SRLE01000016.1"/>
</dbReference>
<reference evidence="3 4" key="1">
    <citation type="submission" date="2019-04" db="EMBL/GenBank/DDBJ databases">
        <title>Taxonomy of novel Haliea sp. from mangrove soil of West Coast of India.</title>
        <authorList>
            <person name="Verma A."/>
            <person name="Kumar P."/>
            <person name="Krishnamurthi S."/>
        </authorList>
    </citation>
    <scope>NUCLEOTIDE SEQUENCE [LARGE SCALE GENOMIC DNA]</scope>
    <source>
        <strain evidence="3 4">SAOS-164</strain>
    </source>
</reference>
<gene>
    <name evidence="3" type="ORF">E4634_19890</name>
</gene>
<evidence type="ECO:0000313" key="3">
    <source>
        <dbReference type="EMBL" id="TGD71106.1"/>
    </source>
</evidence>
<sequence>MSKGLFDLSGKVALVTGGNSGIGLGFARGIAKQGGDVVIWGRNADKNAEAVEELKGFGVRASANSVDVSSQEDVVAGFVALMEEYGRVDTVIANAGMPPNTQSCLTATAEQYHELLGTNMHGAFYTLQEGAKHMVARAEAGEPGGSLVFCGSLSMFQGVPGIVGYAAAKGGIGAVVRCMAAELGKFGIRANNIAPGYIKTGFMGGDRDGQIEPPEKWSDIDKYFASKAAIARPGFPQDFEGIAAYLASDASSWHTGDTLVIDGAALIMM</sequence>
<dbReference type="OrthoDB" id="9806974at2"/>
<evidence type="ECO:0000256" key="2">
    <source>
        <dbReference type="ARBA" id="ARBA00023002"/>
    </source>
</evidence>
<dbReference type="GO" id="GO:0048038">
    <property type="term" value="F:quinone binding"/>
    <property type="evidence" value="ECO:0007669"/>
    <property type="project" value="TreeGrafter"/>
</dbReference>
<dbReference type="InterPro" id="IPR036291">
    <property type="entry name" value="NAD(P)-bd_dom_sf"/>
</dbReference>
<dbReference type="AlphaFoldDB" id="A0A4Z0LVG5"/>
<dbReference type="PROSITE" id="PS00061">
    <property type="entry name" value="ADH_SHORT"/>
    <property type="match status" value="1"/>
</dbReference>
<dbReference type="FunFam" id="3.40.50.720:FF:000084">
    <property type="entry name" value="Short-chain dehydrogenase reductase"/>
    <property type="match status" value="1"/>
</dbReference>